<dbReference type="AlphaFoldDB" id="J1L491"/>
<dbReference type="HOGENOM" id="CLU_2366218_0_0_2"/>
<evidence type="ECO:0000313" key="1">
    <source>
        <dbReference type="EMBL" id="EJG07902.1"/>
    </source>
</evidence>
<accession>J1L491</accession>
<sequence length="95" mass="10226">MTERASPGTRTVVTKPGGVMTYPASAGRKGAASEKIIRSIPVCWSRTVNDAVRKTHPRRAAQGFTSENFIISPVIQDRPAGEKIPIVTGPVRPSR</sequence>
<dbReference type="EMBL" id="CM001555">
    <property type="protein sequence ID" value="EJG07902.1"/>
    <property type="molecule type" value="Genomic_DNA"/>
</dbReference>
<keyword evidence="2" id="KW-1185">Reference proteome</keyword>
<reference evidence="1 2" key="1">
    <citation type="submission" date="2011-08" db="EMBL/GenBank/DDBJ databases">
        <title>The complete genome of Methanofollis liminatans DSM 4140.</title>
        <authorList>
            <consortium name="US DOE Joint Genome Institute (JGI-PGF)"/>
            <person name="Lucas S."/>
            <person name="Han J."/>
            <person name="Lapidus A."/>
            <person name="Bruce D."/>
            <person name="Goodwin L."/>
            <person name="Pitluck S."/>
            <person name="Peters L."/>
            <person name="Kyrpides N."/>
            <person name="Mavromatis K."/>
            <person name="Ivanova N."/>
            <person name="Mikhailova N."/>
            <person name="Lu M."/>
            <person name="Detter J.C."/>
            <person name="Tapia R."/>
            <person name="Han C."/>
            <person name="Land M."/>
            <person name="Hauser L."/>
            <person name="Markowitz V."/>
            <person name="Cheng J.-F."/>
            <person name="Hugenholtz P."/>
            <person name="Woyke T."/>
            <person name="Wu D."/>
            <person name="Spring S."/>
            <person name="Schuler E."/>
            <person name="Brambilla E."/>
            <person name="Klenk H.-P."/>
            <person name="Eisen J.A."/>
        </authorList>
    </citation>
    <scope>NUCLEOTIDE SEQUENCE [LARGE SCALE GENOMIC DNA]</scope>
    <source>
        <strain evidence="1 2">DSM 4140</strain>
    </source>
</reference>
<organism evidence="1 2">
    <name type="scientific">Methanofollis liminatans DSM 4140</name>
    <dbReference type="NCBI Taxonomy" id="28892"/>
    <lineage>
        <taxon>Archaea</taxon>
        <taxon>Methanobacteriati</taxon>
        <taxon>Methanobacteriota</taxon>
        <taxon>Stenosarchaea group</taxon>
        <taxon>Methanomicrobia</taxon>
        <taxon>Methanomicrobiales</taxon>
        <taxon>Methanomicrobiaceae</taxon>
        <taxon>Methanofollis</taxon>
    </lineage>
</organism>
<name>J1L491_9EURY</name>
<evidence type="ECO:0000313" key="2">
    <source>
        <dbReference type="Proteomes" id="UP000005095"/>
    </source>
</evidence>
<dbReference type="STRING" id="28892.Metli_1958"/>
<protein>
    <submittedName>
        <fullName evidence="1">Uncharacterized protein</fullName>
    </submittedName>
</protein>
<gene>
    <name evidence="1" type="ORF">Metli_1958</name>
</gene>
<dbReference type="Proteomes" id="UP000005095">
    <property type="component" value="Chromosome"/>
</dbReference>
<proteinExistence type="predicted"/>